<proteinExistence type="predicted"/>
<dbReference type="EMBL" id="LUGG01000002">
    <property type="protein sequence ID" value="OBZ77355.1"/>
    <property type="molecule type" value="Genomic_DNA"/>
</dbReference>
<comment type="caution">
    <text evidence="1">The sequence shown here is derived from an EMBL/GenBank/DDBJ whole genome shotgun (WGS) entry which is preliminary data.</text>
</comment>
<dbReference type="Proteomes" id="UP000092993">
    <property type="component" value="Unassembled WGS sequence"/>
</dbReference>
<dbReference type="AlphaFoldDB" id="A0A1C7MKH1"/>
<accession>A0A1C7MKH1</accession>
<reference evidence="1 2" key="1">
    <citation type="submission" date="2016-03" db="EMBL/GenBank/DDBJ databases">
        <title>Whole genome sequencing of Grifola frondosa 9006-11.</title>
        <authorList>
            <person name="Min B."/>
            <person name="Park H."/>
            <person name="Kim J.-G."/>
            <person name="Cho H."/>
            <person name="Oh Y.-L."/>
            <person name="Kong W.-S."/>
            <person name="Choi I.-G."/>
        </authorList>
    </citation>
    <scope>NUCLEOTIDE SEQUENCE [LARGE SCALE GENOMIC DNA]</scope>
    <source>
        <strain evidence="1 2">9006-11</strain>
    </source>
</reference>
<organism evidence="1 2">
    <name type="scientific">Grifola frondosa</name>
    <name type="common">Maitake</name>
    <name type="synonym">Polyporus frondosus</name>
    <dbReference type="NCBI Taxonomy" id="5627"/>
    <lineage>
        <taxon>Eukaryota</taxon>
        <taxon>Fungi</taxon>
        <taxon>Dikarya</taxon>
        <taxon>Basidiomycota</taxon>
        <taxon>Agaricomycotina</taxon>
        <taxon>Agaricomycetes</taxon>
        <taxon>Polyporales</taxon>
        <taxon>Grifolaceae</taxon>
        <taxon>Grifola</taxon>
    </lineage>
</organism>
<evidence type="ECO:0000313" key="1">
    <source>
        <dbReference type="EMBL" id="OBZ77355.1"/>
    </source>
</evidence>
<name>A0A1C7MKH1_GRIFR</name>
<protein>
    <submittedName>
        <fullName evidence="1">Uncharacterized protein</fullName>
    </submittedName>
</protein>
<evidence type="ECO:0000313" key="2">
    <source>
        <dbReference type="Proteomes" id="UP000092993"/>
    </source>
</evidence>
<sequence>MGASYLPGSDEKAADTWTPRERRQTCLLLWLSPGSHHLAPPLPSLIFHGSLSTDAGSRADCRIQRRSSHELSSVLFELQRGLARAFPVATPSGSVGQGQLP</sequence>
<keyword evidence="2" id="KW-1185">Reference proteome</keyword>
<gene>
    <name evidence="1" type="ORF">A0H81_02084</name>
</gene>